<name>A0A5C8LTS9_9GAMM</name>
<keyword evidence="2" id="KW-1185">Reference proteome</keyword>
<dbReference type="RefSeq" id="WP_053423181.1">
    <property type="nucleotide sequence ID" value="NZ_BAAAGC010000015.1"/>
</dbReference>
<evidence type="ECO:0000313" key="1">
    <source>
        <dbReference type="EMBL" id="TXK79002.1"/>
    </source>
</evidence>
<dbReference type="InterPro" id="IPR007376">
    <property type="entry name" value="dsDNA_mimic_put"/>
</dbReference>
<comment type="caution">
    <text evidence="1">The sequence shown here is derived from an EMBL/GenBank/DDBJ whole genome shotgun (WGS) entry which is preliminary data.</text>
</comment>
<gene>
    <name evidence="1" type="ORF">FU839_15720</name>
</gene>
<dbReference type="Pfam" id="PF04269">
    <property type="entry name" value="DUF440"/>
    <property type="match status" value="1"/>
</dbReference>
<sequence length="110" mass="12475">MSGSELELWTLDELCDHAFVIFEELAEENLSATDYALYQQHAVESAYVDLVPATEDWVDMIAMDIDPELHVEAHIGLSEINGVAELVLARILLSKEKFETLCHARWRGQD</sequence>
<accession>A0A5C8LTS9</accession>
<organism evidence="1 2">
    <name type="scientific">Rheinheimera tangshanensis</name>
    <dbReference type="NCBI Taxonomy" id="400153"/>
    <lineage>
        <taxon>Bacteria</taxon>
        <taxon>Pseudomonadati</taxon>
        <taxon>Pseudomonadota</taxon>
        <taxon>Gammaproteobacteria</taxon>
        <taxon>Chromatiales</taxon>
        <taxon>Chromatiaceae</taxon>
        <taxon>Rheinheimera</taxon>
    </lineage>
</organism>
<protein>
    <submittedName>
        <fullName evidence="1">DUF440 family protein</fullName>
    </submittedName>
</protein>
<dbReference type="OrthoDB" id="5677388at2"/>
<evidence type="ECO:0000313" key="2">
    <source>
        <dbReference type="Proteomes" id="UP000321814"/>
    </source>
</evidence>
<dbReference type="AlphaFoldDB" id="A0A5C8LTS9"/>
<dbReference type="Gene3D" id="3.10.450.140">
    <property type="entry name" value="dsDNA mimic, putative"/>
    <property type="match status" value="1"/>
</dbReference>
<reference evidence="1 2" key="1">
    <citation type="submission" date="2019-08" db="EMBL/GenBank/DDBJ databases">
        <title>Draft genome analysis of Rheinheimera tangshanensis isolated from the roots of fresh rice plants (Oryza sativa).</title>
        <authorList>
            <person name="Yu Q."/>
            <person name="Qi Y."/>
            <person name="Zhang H."/>
            <person name="Pu J."/>
        </authorList>
    </citation>
    <scope>NUCLEOTIDE SEQUENCE [LARGE SCALE GENOMIC DNA]</scope>
    <source>
        <strain evidence="1 2">JA3-B52</strain>
    </source>
</reference>
<dbReference type="Proteomes" id="UP000321814">
    <property type="component" value="Unassembled WGS sequence"/>
</dbReference>
<proteinExistence type="predicted"/>
<dbReference type="EMBL" id="VRLR01000012">
    <property type="protein sequence ID" value="TXK79002.1"/>
    <property type="molecule type" value="Genomic_DNA"/>
</dbReference>
<dbReference type="SUPFAM" id="SSF102816">
    <property type="entry name" value="Putative dsDNA mimic"/>
    <property type="match status" value="1"/>
</dbReference>
<dbReference type="InterPro" id="IPR036763">
    <property type="entry name" value="Put_dsDNA_mimic_sf"/>
</dbReference>